<organism evidence="1 2">
    <name type="scientific">Corchorus olitorius</name>
    <dbReference type="NCBI Taxonomy" id="93759"/>
    <lineage>
        <taxon>Eukaryota</taxon>
        <taxon>Viridiplantae</taxon>
        <taxon>Streptophyta</taxon>
        <taxon>Embryophyta</taxon>
        <taxon>Tracheophyta</taxon>
        <taxon>Spermatophyta</taxon>
        <taxon>Magnoliopsida</taxon>
        <taxon>eudicotyledons</taxon>
        <taxon>Gunneridae</taxon>
        <taxon>Pentapetalae</taxon>
        <taxon>rosids</taxon>
        <taxon>malvids</taxon>
        <taxon>Malvales</taxon>
        <taxon>Malvaceae</taxon>
        <taxon>Grewioideae</taxon>
        <taxon>Apeibeae</taxon>
        <taxon>Corchorus</taxon>
    </lineage>
</organism>
<accession>A0A1R3KFY0</accession>
<sequence>MFVVPLYVIVSWIMGNEMDLNFNLLETGSLACYCYIANVAFGEDKSLLPFF</sequence>
<dbReference type="OrthoDB" id="1699231at2759"/>
<name>A0A1R3KFY0_9ROSI</name>
<gene>
    <name evidence="1" type="ORF">COLO4_08428</name>
</gene>
<evidence type="ECO:0000313" key="2">
    <source>
        <dbReference type="Proteomes" id="UP000187203"/>
    </source>
</evidence>
<dbReference type="AlphaFoldDB" id="A0A1R3KFY0"/>
<evidence type="ECO:0000313" key="1">
    <source>
        <dbReference type="EMBL" id="OMP05959.1"/>
    </source>
</evidence>
<dbReference type="EMBL" id="AWUE01013761">
    <property type="protein sequence ID" value="OMP05959.1"/>
    <property type="molecule type" value="Genomic_DNA"/>
</dbReference>
<comment type="caution">
    <text evidence="1">The sequence shown here is derived from an EMBL/GenBank/DDBJ whole genome shotgun (WGS) entry which is preliminary data.</text>
</comment>
<dbReference type="STRING" id="93759.A0A1R3KFY0"/>
<proteinExistence type="predicted"/>
<keyword evidence="2" id="KW-1185">Reference proteome</keyword>
<reference evidence="2" key="1">
    <citation type="submission" date="2013-09" db="EMBL/GenBank/DDBJ databases">
        <title>Corchorus olitorius genome sequencing.</title>
        <authorList>
            <person name="Alam M."/>
            <person name="Haque M.S."/>
            <person name="Islam M.S."/>
            <person name="Emdad E.M."/>
            <person name="Islam M.M."/>
            <person name="Ahmed B."/>
            <person name="Halim A."/>
            <person name="Hossen Q.M.M."/>
            <person name="Hossain M.Z."/>
            <person name="Ahmed R."/>
            <person name="Khan M.M."/>
            <person name="Islam R."/>
            <person name="Rashid M.M."/>
            <person name="Khan S.A."/>
            <person name="Rahman M.S."/>
            <person name="Alam M."/>
            <person name="Yahiya A.S."/>
            <person name="Khan M.S."/>
            <person name="Azam M.S."/>
            <person name="Haque T."/>
            <person name="Lashkar M.Z.H."/>
            <person name="Akhand A.I."/>
            <person name="Morshed G."/>
            <person name="Roy S."/>
            <person name="Uddin K.S."/>
            <person name="Rabeya T."/>
            <person name="Hossain A.S."/>
            <person name="Chowdhury A."/>
            <person name="Snigdha A.R."/>
            <person name="Mortoza M.S."/>
            <person name="Matin S.A."/>
            <person name="Hoque S.M.E."/>
            <person name="Islam M.K."/>
            <person name="Roy D.K."/>
            <person name="Haider R."/>
            <person name="Moosa M.M."/>
            <person name="Elias S.M."/>
            <person name="Hasan A.M."/>
            <person name="Jahan S."/>
            <person name="Shafiuddin M."/>
            <person name="Mahmood N."/>
            <person name="Shommy N.S."/>
        </authorList>
    </citation>
    <scope>NUCLEOTIDE SEQUENCE [LARGE SCALE GENOMIC DNA]</scope>
    <source>
        <strain evidence="2">cv. O-4</strain>
    </source>
</reference>
<dbReference type="Proteomes" id="UP000187203">
    <property type="component" value="Unassembled WGS sequence"/>
</dbReference>
<protein>
    <submittedName>
        <fullName evidence="1">Vacuolar cation/proton exchanger 3-like protein</fullName>
    </submittedName>
</protein>